<comment type="cofactor">
    <cofactor evidence="11">
        <name>thiamine diphosphate</name>
        <dbReference type="ChEBI" id="CHEBI:58937"/>
    </cofactor>
    <text evidence="11">Binds 1 thiamine pyrophosphate per subunit.</text>
</comment>
<dbReference type="CDD" id="cd07033">
    <property type="entry name" value="TPP_PYR_DXS_TK_like"/>
    <property type="match status" value="1"/>
</dbReference>
<evidence type="ECO:0000313" key="13">
    <source>
        <dbReference type="EMBL" id="TCP67179.1"/>
    </source>
</evidence>
<feature type="binding site" evidence="11">
    <location>
        <position position="286"/>
    </location>
    <ligand>
        <name>thiamine diphosphate</name>
        <dbReference type="ChEBI" id="CHEBI:58937"/>
    </ligand>
</feature>
<keyword evidence="7 11" id="KW-0784">Thiamine biosynthesis</keyword>
<comment type="catalytic activity">
    <reaction evidence="11">
        <text>D-glyceraldehyde 3-phosphate + pyruvate + H(+) = 1-deoxy-D-xylulose 5-phosphate + CO2</text>
        <dbReference type="Rhea" id="RHEA:12605"/>
        <dbReference type="ChEBI" id="CHEBI:15361"/>
        <dbReference type="ChEBI" id="CHEBI:15378"/>
        <dbReference type="ChEBI" id="CHEBI:16526"/>
        <dbReference type="ChEBI" id="CHEBI:57792"/>
        <dbReference type="ChEBI" id="CHEBI:59776"/>
        <dbReference type="EC" id="2.2.1.7"/>
    </reaction>
</comment>
<protein>
    <recommendedName>
        <fullName evidence="11">1-deoxy-D-xylulose-5-phosphate synthase</fullName>
        <ecNumber evidence="11">2.2.1.7</ecNumber>
    </recommendedName>
    <alternativeName>
        <fullName evidence="11">1-deoxyxylulose-5-phosphate synthase</fullName>
        <shortName evidence="11">DXP synthase</shortName>
        <shortName evidence="11">DXPS</shortName>
    </alternativeName>
</protein>
<dbReference type="OrthoDB" id="9803371at2"/>
<dbReference type="AlphaFoldDB" id="A0A4R2RW30"/>
<feature type="binding site" evidence="11">
    <location>
        <position position="175"/>
    </location>
    <ligand>
        <name>Mg(2+)</name>
        <dbReference type="ChEBI" id="CHEBI:18420"/>
    </ligand>
</feature>
<dbReference type="PROSITE" id="PS00802">
    <property type="entry name" value="TRANSKETOLASE_2"/>
    <property type="match status" value="1"/>
</dbReference>
<organism evidence="13 14">
    <name type="scientific">Heliophilum fasciatum</name>
    <dbReference type="NCBI Taxonomy" id="35700"/>
    <lineage>
        <taxon>Bacteria</taxon>
        <taxon>Bacillati</taxon>
        <taxon>Bacillota</taxon>
        <taxon>Clostridia</taxon>
        <taxon>Eubacteriales</taxon>
        <taxon>Heliobacteriaceae</taxon>
        <taxon>Heliophilum</taxon>
    </lineage>
</organism>
<dbReference type="PANTHER" id="PTHR43322">
    <property type="entry name" value="1-D-DEOXYXYLULOSE 5-PHOSPHATE SYNTHASE-RELATED"/>
    <property type="match status" value="1"/>
</dbReference>
<reference evidence="13 14" key="1">
    <citation type="submission" date="2019-03" db="EMBL/GenBank/DDBJ databases">
        <title>Genomic Encyclopedia of Type Strains, Phase IV (KMG-IV): sequencing the most valuable type-strain genomes for metagenomic binning, comparative biology and taxonomic classification.</title>
        <authorList>
            <person name="Goeker M."/>
        </authorList>
    </citation>
    <scope>NUCLEOTIDE SEQUENCE [LARGE SCALE GENOMIC DNA]</scope>
    <source>
        <strain evidence="13 14">DSM 11170</strain>
    </source>
</reference>
<feature type="domain" description="Transketolase-like pyrimidine-binding" evidence="12">
    <location>
        <begin position="316"/>
        <end position="480"/>
    </location>
</feature>
<evidence type="ECO:0000256" key="7">
    <source>
        <dbReference type="ARBA" id="ARBA00022977"/>
    </source>
</evidence>
<dbReference type="Pfam" id="PF02779">
    <property type="entry name" value="Transket_pyr"/>
    <property type="match status" value="1"/>
</dbReference>
<feature type="binding site" evidence="11">
    <location>
        <begin position="115"/>
        <end position="117"/>
    </location>
    <ligand>
        <name>thiamine diphosphate</name>
        <dbReference type="ChEBI" id="CHEBI:58937"/>
    </ligand>
</feature>
<dbReference type="SMART" id="SM00861">
    <property type="entry name" value="Transket_pyr"/>
    <property type="match status" value="1"/>
</dbReference>
<dbReference type="InterPro" id="IPR005475">
    <property type="entry name" value="Transketolase-like_Pyr-bd"/>
</dbReference>
<dbReference type="GO" id="GO:0009228">
    <property type="term" value="P:thiamine biosynthetic process"/>
    <property type="evidence" value="ECO:0007669"/>
    <property type="project" value="UniProtKB-UniRule"/>
</dbReference>
<dbReference type="EMBL" id="SLXT01000005">
    <property type="protein sequence ID" value="TCP67179.1"/>
    <property type="molecule type" value="Genomic_DNA"/>
</dbReference>
<name>A0A4R2RW30_9FIRM</name>
<proteinExistence type="inferred from homology"/>
<gene>
    <name evidence="11" type="primary">dxs</name>
    <name evidence="13" type="ORF">EDD73_10574</name>
</gene>
<feature type="binding site" evidence="11">
    <location>
        <position position="367"/>
    </location>
    <ligand>
        <name>thiamine diphosphate</name>
        <dbReference type="ChEBI" id="CHEBI:58937"/>
    </ligand>
</feature>
<dbReference type="InterPro" id="IPR049557">
    <property type="entry name" value="Transketolase_CS"/>
</dbReference>
<keyword evidence="8 11" id="KW-0786">Thiamine pyrophosphate</keyword>
<comment type="subunit">
    <text evidence="3 11">Homodimer.</text>
</comment>
<evidence type="ECO:0000256" key="5">
    <source>
        <dbReference type="ARBA" id="ARBA00022723"/>
    </source>
</evidence>
<evidence type="ECO:0000256" key="6">
    <source>
        <dbReference type="ARBA" id="ARBA00022842"/>
    </source>
</evidence>
<dbReference type="InterPro" id="IPR005477">
    <property type="entry name" value="Dxylulose-5-P_synthase"/>
</dbReference>
<evidence type="ECO:0000256" key="11">
    <source>
        <dbReference type="HAMAP-Rule" id="MF_00315"/>
    </source>
</evidence>
<dbReference type="InterPro" id="IPR029061">
    <property type="entry name" value="THDP-binding"/>
</dbReference>
<feature type="binding site" evidence="11">
    <location>
        <position position="175"/>
    </location>
    <ligand>
        <name>thiamine diphosphate</name>
        <dbReference type="ChEBI" id="CHEBI:58937"/>
    </ligand>
</feature>
<dbReference type="RefSeq" id="WP_131918442.1">
    <property type="nucleotide sequence ID" value="NZ_JAOQNU010000005.1"/>
</dbReference>
<dbReference type="SUPFAM" id="SSF52922">
    <property type="entry name" value="TK C-terminal domain-like"/>
    <property type="match status" value="1"/>
</dbReference>
<evidence type="ECO:0000256" key="9">
    <source>
        <dbReference type="ARBA" id="ARBA00023229"/>
    </source>
</evidence>
<dbReference type="GO" id="GO:0016114">
    <property type="term" value="P:terpenoid biosynthetic process"/>
    <property type="evidence" value="ECO:0007669"/>
    <property type="project" value="UniProtKB-UniRule"/>
</dbReference>
<dbReference type="InterPro" id="IPR009014">
    <property type="entry name" value="Transketo_C/PFOR_II"/>
</dbReference>
<dbReference type="CDD" id="cd02007">
    <property type="entry name" value="TPP_DXS"/>
    <property type="match status" value="1"/>
</dbReference>
<feature type="binding site" evidence="11">
    <location>
        <position position="146"/>
    </location>
    <ligand>
        <name>Mg(2+)</name>
        <dbReference type="ChEBI" id="CHEBI:18420"/>
    </ligand>
</feature>
<dbReference type="EC" id="2.2.1.7" evidence="11"/>
<dbReference type="PANTHER" id="PTHR43322:SF5">
    <property type="entry name" value="1-DEOXY-D-XYLULOSE-5-PHOSPHATE SYNTHASE, CHLOROPLASTIC"/>
    <property type="match status" value="1"/>
</dbReference>
<dbReference type="Pfam" id="PF02780">
    <property type="entry name" value="Transketolase_C"/>
    <property type="match status" value="1"/>
</dbReference>
<keyword evidence="14" id="KW-1185">Reference proteome</keyword>
<feature type="binding site" evidence="11">
    <location>
        <begin position="147"/>
        <end position="148"/>
    </location>
    <ligand>
        <name>thiamine diphosphate</name>
        <dbReference type="ChEBI" id="CHEBI:58937"/>
    </ligand>
</feature>
<sequence length="657" mass="71150">MGELLERVKCPGDLQEFSAQELEQLAQEIREQLIETIAVTGGHLAPNLGVVELTLAMHLVFSTPQDKIVWDVGHQSYVHKLLTGRLERFCTLRQHNGIAGFPKRSESIHDTINTGHSSTSISAALGLAFARDLQNQKGAVITVIGDGALTGGVALEALNHAGNVKTDMIVVLNDNEKSIADNVGALSTYLTRMRTDPRYFRSKEDVEETLRRIPTIGPQVLKVLERVKEGLKHIVVPGLLFEELGYAYLGPIDGHNLEELRSVMQRARKIRGPVLIHVLTKKGKGYGPAEANPSAFHGVGPFDIATGKVHKTEGPKSYTQVFGETLMTLARQDEKIVAITAAMPDGTGLTPFAKAFPARFFDVGIAEQHAVTMASAMALEGLKPVTAIYSTFMQRAYDQVFHDVCLQKAPVVLAIDRGGVVGEDGETHHGLFDFAYLRHIPEIVVMAPKDENELQHMIYTAVEYPGPIAVRYPRGSGLGVPLDQKLERLPIGKAEVLRHGQDVALIAIGSMVAVAQEAAELLLQEGIQATVVNARFVKPLDEATLLNVAQKVGRIVTIEEHALAGGFGSAVLELLEDHGVACAVKRIGVPDEFVQHGASSILRKELGLTAQNVAREAQKLAGTTQKLVDSETAAVCYATPRKGNLAAVKIAFRGDKR</sequence>
<dbReference type="GO" id="GO:0019288">
    <property type="term" value="P:isopentenyl diphosphate biosynthetic process, methylerythritol 4-phosphate pathway"/>
    <property type="evidence" value="ECO:0007669"/>
    <property type="project" value="TreeGrafter"/>
</dbReference>
<keyword evidence="6 11" id="KW-0460">Magnesium</keyword>
<feature type="binding site" evidence="11">
    <location>
        <position position="74"/>
    </location>
    <ligand>
        <name>thiamine diphosphate</name>
        <dbReference type="ChEBI" id="CHEBI:58937"/>
    </ligand>
</feature>
<dbReference type="FunFam" id="3.40.50.970:FF:000005">
    <property type="entry name" value="1-deoxy-D-xylulose-5-phosphate synthase"/>
    <property type="match status" value="1"/>
</dbReference>
<dbReference type="Proteomes" id="UP000294813">
    <property type="component" value="Unassembled WGS sequence"/>
</dbReference>
<dbReference type="GO" id="GO:0030976">
    <property type="term" value="F:thiamine pyrophosphate binding"/>
    <property type="evidence" value="ECO:0007669"/>
    <property type="project" value="UniProtKB-UniRule"/>
</dbReference>
<comment type="caution">
    <text evidence="13">The sequence shown here is derived from an EMBL/GenBank/DDBJ whole genome shotgun (WGS) entry which is preliminary data.</text>
</comment>
<evidence type="ECO:0000259" key="12">
    <source>
        <dbReference type="SMART" id="SM00861"/>
    </source>
</evidence>
<dbReference type="PROSITE" id="PS00801">
    <property type="entry name" value="TRANSKETOLASE_1"/>
    <property type="match status" value="1"/>
</dbReference>
<dbReference type="GO" id="GO:0000287">
    <property type="term" value="F:magnesium ion binding"/>
    <property type="evidence" value="ECO:0007669"/>
    <property type="project" value="UniProtKB-UniRule"/>
</dbReference>
<dbReference type="InterPro" id="IPR020826">
    <property type="entry name" value="Transketolase_BS"/>
</dbReference>
<evidence type="ECO:0000256" key="8">
    <source>
        <dbReference type="ARBA" id="ARBA00023052"/>
    </source>
</evidence>
<evidence type="ECO:0000256" key="10">
    <source>
        <dbReference type="ARBA" id="ARBA00055605"/>
    </source>
</evidence>
<dbReference type="NCBIfam" id="NF003933">
    <property type="entry name" value="PRK05444.2-2"/>
    <property type="match status" value="1"/>
</dbReference>
<dbReference type="HAMAP" id="MF_00315">
    <property type="entry name" value="DXP_synth"/>
    <property type="match status" value="1"/>
</dbReference>
<dbReference type="UniPathway" id="UPA00064">
    <property type="reaction ID" value="UER00091"/>
</dbReference>
<dbReference type="SUPFAM" id="SSF52518">
    <property type="entry name" value="Thiamin diphosphate-binding fold (THDP-binding)"/>
    <property type="match status" value="2"/>
</dbReference>
<evidence type="ECO:0000256" key="3">
    <source>
        <dbReference type="ARBA" id="ARBA00011738"/>
    </source>
</evidence>
<comment type="cofactor">
    <cofactor evidence="11">
        <name>Mg(2+)</name>
        <dbReference type="ChEBI" id="CHEBI:18420"/>
    </cofactor>
    <text evidence="11">Binds 1 Mg(2+) ion per subunit.</text>
</comment>
<keyword evidence="4 11" id="KW-0808">Transferase</keyword>
<keyword evidence="9 11" id="KW-0414">Isoprene biosynthesis</keyword>
<dbReference type="FunFam" id="3.40.50.920:FF:000002">
    <property type="entry name" value="1-deoxy-D-xylulose-5-phosphate synthase"/>
    <property type="match status" value="1"/>
</dbReference>
<evidence type="ECO:0000313" key="14">
    <source>
        <dbReference type="Proteomes" id="UP000294813"/>
    </source>
</evidence>
<dbReference type="NCBIfam" id="TIGR00204">
    <property type="entry name" value="dxs"/>
    <property type="match status" value="1"/>
</dbReference>
<evidence type="ECO:0000256" key="1">
    <source>
        <dbReference type="ARBA" id="ARBA00004980"/>
    </source>
</evidence>
<dbReference type="GO" id="GO:0005829">
    <property type="term" value="C:cytosol"/>
    <property type="evidence" value="ECO:0007669"/>
    <property type="project" value="TreeGrafter"/>
</dbReference>
<accession>A0A4R2RW30</accession>
<dbReference type="Gene3D" id="3.40.50.920">
    <property type="match status" value="1"/>
</dbReference>
<comment type="pathway">
    <text evidence="1 11">Metabolic intermediate biosynthesis; 1-deoxy-D-xylulose 5-phosphate biosynthesis; 1-deoxy-D-xylulose 5-phosphate from D-glyceraldehyde 3-phosphate and pyruvate: step 1/1.</text>
</comment>
<comment type="similarity">
    <text evidence="2 11">Belongs to the transketolase family. DXPS subfamily.</text>
</comment>
<evidence type="ECO:0000256" key="2">
    <source>
        <dbReference type="ARBA" id="ARBA00011081"/>
    </source>
</evidence>
<evidence type="ECO:0000256" key="4">
    <source>
        <dbReference type="ARBA" id="ARBA00022679"/>
    </source>
</evidence>
<dbReference type="GO" id="GO:0008661">
    <property type="term" value="F:1-deoxy-D-xylulose-5-phosphate synthase activity"/>
    <property type="evidence" value="ECO:0007669"/>
    <property type="project" value="UniProtKB-UniRule"/>
</dbReference>
<dbReference type="InterPro" id="IPR033248">
    <property type="entry name" value="Transketolase_C"/>
</dbReference>
<keyword evidence="5 11" id="KW-0479">Metal-binding</keyword>
<comment type="function">
    <text evidence="10 11">Catalyzes the acyloin condensation reaction between C atoms 2 and 3 of pyruvate and glyceraldehyde 3-phosphate to yield 1-deoxy-D-xylulose-5-phosphate (DXP).</text>
</comment>
<dbReference type="Pfam" id="PF13292">
    <property type="entry name" value="DXP_synthase_N"/>
    <property type="match status" value="1"/>
</dbReference>
<dbReference type="Gene3D" id="3.40.50.970">
    <property type="match status" value="2"/>
</dbReference>